<feature type="compositionally biased region" description="Polar residues" evidence="1">
    <location>
        <begin position="16"/>
        <end position="27"/>
    </location>
</feature>
<feature type="region of interest" description="Disordered" evidence="1">
    <location>
        <begin position="1"/>
        <end position="27"/>
    </location>
</feature>
<organism evidence="2 3">
    <name type="scientific">Gossypium arboreum</name>
    <name type="common">Tree cotton</name>
    <name type="synonym">Gossypium nanking</name>
    <dbReference type="NCBI Taxonomy" id="29729"/>
    <lineage>
        <taxon>Eukaryota</taxon>
        <taxon>Viridiplantae</taxon>
        <taxon>Streptophyta</taxon>
        <taxon>Embryophyta</taxon>
        <taxon>Tracheophyta</taxon>
        <taxon>Spermatophyta</taxon>
        <taxon>Magnoliopsida</taxon>
        <taxon>eudicotyledons</taxon>
        <taxon>Gunneridae</taxon>
        <taxon>Pentapetalae</taxon>
        <taxon>rosids</taxon>
        <taxon>malvids</taxon>
        <taxon>Malvales</taxon>
        <taxon>Malvaceae</taxon>
        <taxon>Malvoideae</taxon>
        <taxon>Gossypium</taxon>
    </lineage>
</organism>
<proteinExistence type="predicted"/>
<reference evidence="2 3" key="1">
    <citation type="submission" date="2023-03" db="EMBL/GenBank/DDBJ databases">
        <title>WGS of Gossypium arboreum.</title>
        <authorList>
            <person name="Yu D."/>
        </authorList>
    </citation>
    <scope>NUCLEOTIDE SEQUENCE [LARGE SCALE GENOMIC DNA]</scope>
    <source>
        <tissue evidence="2">Leaf</tissue>
    </source>
</reference>
<comment type="caution">
    <text evidence="2">The sequence shown here is derived from an EMBL/GenBank/DDBJ whole genome shotgun (WGS) entry which is preliminary data.</text>
</comment>
<evidence type="ECO:0000256" key="1">
    <source>
        <dbReference type="SAM" id="MobiDB-lite"/>
    </source>
</evidence>
<evidence type="ECO:0000313" key="3">
    <source>
        <dbReference type="Proteomes" id="UP001358586"/>
    </source>
</evidence>
<sequence length="192" mass="21544">MNTNGETEDGNKTKVDNSVNENRSSTGLHVPELDNLVLTSGWLQAEQPSNALLMLECGVVALSVVEVSSEPVFTQGRTYPMYFRSDILYARHIEFSHGFGVLLEKYCISMLSYVSEGYDPTMNHYFVSQVLSVVMMVYIFRLFKADDAKEVNGDMALPSFHSKRNVVFPDIPVMSCKDGETPRVEFCTPFST</sequence>
<accession>A0ABR0R628</accession>
<dbReference type="Proteomes" id="UP001358586">
    <property type="component" value="Chromosome 1"/>
</dbReference>
<evidence type="ECO:0000313" key="2">
    <source>
        <dbReference type="EMBL" id="KAK5846577.1"/>
    </source>
</evidence>
<protein>
    <submittedName>
        <fullName evidence="2">Uncharacterized protein</fullName>
    </submittedName>
</protein>
<keyword evidence="3" id="KW-1185">Reference proteome</keyword>
<name>A0ABR0R628_GOSAR</name>
<dbReference type="EMBL" id="JARKNE010000001">
    <property type="protein sequence ID" value="KAK5846577.1"/>
    <property type="molecule type" value="Genomic_DNA"/>
</dbReference>
<gene>
    <name evidence="2" type="ORF">PVK06_002870</name>
</gene>